<organism evidence="1 2">
    <name type="scientific">Melipona quadrifasciata</name>
    <dbReference type="NCBI Taxonomy" id="166423"/>
    <lineage>
        <taxon>Eukaryota</taxon>
        <taxon>Metazoa</taxon>
        <taxon>Ecdysozoa</taxon>
        <taxon>Arthropoda</taxon>
        <taxon>Hexapoda</taxon>
        <taxon>Insecta</taxon>
        <taxon>Pterygota</taxon>
        <taxon>Neoptera</taxon>
        <taxon>Endopterygota</taxon>
        <taxon>Hymenoptera</taxon>
        <taxon>Apocrita</taxon>
        <taxon>Aculeata</taxon>
        <taxon>Apoidea</taxon>
        <taxon>Anthophila</taxon>
        <taxon>Apidae</taxon>
        <taxon>Melipona</taxon>
    </lineage>
</organism>
<dbReference type="EMBL" id="KQ435940">
    <property type="protein sequence ID" value="KOX68283.1"/>
    <property type="molecule type" value="Genomic_DNA"/>
</dbReference>
<gene>
    <name evidence="1" type="ORF">WN51_07964</name>
</gene>
<proteinExistence type="predicted"/>
<dbReference type="AlphaFoldDB" id="A0A0M8ZRQ0"/>
<keyword evidence="2" id="KW-1185">Reference proteome</keyword>
<sequence length="305" mass="35605">MGLHPSHWSTGNQSAVQYLPKSIRQDVIQKSLEDQRLICPTLPLGLNISLSRSRDREGDDEDSIKRVNTVGRRFFRQVKSRSSEKSMLLVPSSFTFSQSPLQCLSTRYLGTRNDGIYQELDLMTGYKSGLYSTWNIQKRGMCCLRWLDAWGSHKPALSPIDRHVPGHLALLRRLECSKNLEYPILIQDIHWSKFQRRYEECKTPKIILNLFGENQENLGFENAFFLGVLYLHKLIRQDVTKMVRGSSDFQNLGHEEVFDVQYIILANANLFNLYLRNIYVTDCPGMLLWWGNDELDKFQYYECYE</sequence>
<evidence type="ECO:0000313" key="1">
    <source>
        <dbReference type="EMBL" id="KOX68283.1"/>
    </source>
</evidence>
<accession>A0A0M8ZRQ0</accession>
<evidence type="ECO:0000313" key="2">
    <source>
        <dbReference type="Proteomes" id="UP000053105"/>
    </source>
</evidence>
<protein>
    <submittedName>
        <fullName evidence="1">Uncharacterized protein</fullName>
    </submittedName>
</protein>
<reference evidence="1 2" key="1">
    <citation type="submission" date="2015-07" db="EMBL/GenBank/DDBJ databases">
        <title>The genome of Melipona quadrifasciata.</title>
        <authorList>
            <person name="Pan H."/>
            <person name="Kapheim K."/>
        </authorList>
    </citation>
    <scope>NUCLEOTIDE SEQUENCE [LARGE SCALE GENOMIC DNA]</scope>
    <source>
        <strain evidence="1">0111107301</strain>
        <tissue evidence="1">Whole body</tissue>
    </source>
</reference>
<name>A0A0M8ZRQ0_9HYME</name>
<dbReference type="Proteomes" id="UP000053105">
    <property type="component" value="Unassembled WGS sequence"/>
</dbReference>